<proteinExistence type="predicted"/>
<dbReference type="EMBL" id="JAAVXB010000003">
    <property type="protein sequence ID" value="NKF22253.1"/>
    <property type="molecule type" value="Genomic_DNA"/>
</dbReference>
<dbReference type="PROSITE" id="PS51257">
    <property type="entry name" value="PROKAR_LIPOPROTEIN"/>
    <property type="match status" value="1"/>
</dbReference>
<name>A0A970B5Z6_9GAMM</name>
<dbReference type="Proteomes" id="UP000653472">
    <property type="component" value="Unassembled WGS sequence"/>
</dbReference>
<dbReference type="AlphaFoldDB" id="A0A970B5Z6"/>
<evidence type="ECO:0000313" key="3">
    <source>
        <dbReference type="Proteomes" id="UP000653472"/>
    </source>
</evidence>
<reference evidence="2" key="1">
    <citation type="submission" date="2020-03" db="EMBL/GenBank/DDBJ databases">
        <title>Solimonas marina sp. nov., isolated from deep seawater of the Pacific Ocean.</title>
        <authorList>
            <person name="Liu X."/>
            <person name="Lai Q."/>
            <person name="Sun F."/>
            <person name="Gai Y."/>
            <person name="Li G."/>
            <person name="Shao Z."/>
        </authorList>
    </citation>
    <scope>NUCLEOTIDE SEQUENCE</scope>
    <source>
        <strain evidence="2">C16B3</strain>
    </source>
</reference>
<keyword evidence="3" id="KW-1185">Reference proteome</keyword>
<evidence type="ECO:0000313" key="2">
    <source>
        <dbReference type="EMBL" id="NKF22253.1"/>
    </source>
</evidence>
<evidence type="ECO:0000256" key="1">
    <source>
        <dbReference type="SAM" id="SignalP"/>
    </source>
</evidence>
<feature type="signal peptide" evidence="1">
    <location>
        <begin position="1"/>
        <end position="21"/>
    </location>
</feature>
<dbReference type="Pfam" id="PF13557">
    <property type="entry name" value="Phenol_MetA_deg"/>
    <property type="match status" value="1"/>
</dbReference>
<comment type="caution">
    <text evidence="2">The sequence shown here is derived from an EMBL/GenBank/DDBJ whole genome shotgun (WGS) entry which is preliminary data.</text>
</comment>
<protein>
    <submittedName>
        <fullName evidence="2">Phenol degradation protein meta</fullName>
    </submittedName>
</protein>
<dbReference type="InterPro" id="IPR025737">
    <property type="entry name" value="FApF"/>
</dbReference>
<keyword evidence="1" id="KW-0732">Signal</keyword>
<feature type="chain" id="PRO_5037881495" evidence="1">
    <location>
        <begin position="22"/>
        <end position="299"/>
    </location>
</feature>
<sequence length="299" mass="32910">MLKIKSLVLLSGMLACGSAAAAENGNISWPIGVNTVLNGVATQAGETRLYNYSLYYKSDRLADSDGHRLPVSTDVDIFVDAIRMDHGWARTWGSVHFATGFVLPIANVSLDIAGSKSSSLGIGNLSLKPLIIGTHNASMTFFQQIALLDLDVPSGSYNSDRSANVALHFYSWQPNYGWTWFVNPKVEIGGTLSAAINTKNHDTDYHAGWMLHYEQLVAYALSESVQLGIQGFYFRQMSDDKQDGKVYDGGYRTRGAALGPQLRYTIRPGVAVVAKYQHEFASENRALGDRFWLQFTLPL</sequence>
<dbReference type="RefSeq" id="WP_168147488.1">
    <property type="nucleotide sequence ID" value="NZ_JAAVXB010000003.1"/>
</dbReference>
<accession>A0A970B5Z6</accession>
<organism evidence="2 3">
    <name type="scientific">Solimonas marina</name>
    <dbReference type="NCBI Taxonomy" id="2714601"/>
    <lineage>
        <taxon>Bacteria</taxon>
        <taxon>Pseudomonadati</taxon>
        <taxon>Pseudomonadota</taxon>
        <taxon>Gammaproteobacteria</taxon>
        <taxon>Nevskiales</taxon>
        <taxon>Nevskiaceae</taxon>
        <taxon>Solimonas</taxon>
    </lineage>
</organism>
<gene>
    <name evidence="2" type="ORF">G7Y82_07975</name>
</gene>